<comment type="caution">
    <text evidence="2">The sequence shown here is derived from an EMBL/GenBank/DDBJ whole genome shotgun (WGS) entry which is preliminary data.</text>
</comment>
<sequence>MRNKSVSDSSLKELIKNKKALKIISIGLGILWILILTWIVSIPKYKLIFTLLTIAITTIIPILIFISQIDSEIKKRNSQNN</sequence>
<reference evidence="2 4" key="1">
    <citation type="submission" date="2015-01" db="EMBL/GenBank/DDBJ databases">
        <title>Genome of Flavobacterium hibernum DSM 12611.</title>
        <authorList>
            <person name="Stropko S.J."/>
            <person name="Pipes S.E."/>
            <person name="Newman J.D."/>
        </authorList>
    </citation>
    <scope>NUCLEOTIDE SEQUENCE [LARGE SCALE GENOMIC DNA]</scope>
    <source>
        <strain evidence="2 4">DSM 12611</strain>
    </source>
</reference>
<proteinExistence type="predicted"/>
<accession>A0A0D0F0W9</accession>
<protein>
    <submittedName>
        <fullName evidence="2">Uncharacterized protein</fullName>
    </submittedName>
</protein>
<evidence type="ECO:0000313" key="3">
    <source>
        <dbReference type="EMBL" id="OXA86448.1"/>
    </source>
</evidence>
<evidence type="ECO:0000313" key="2">
    <source>
        <dbReference type="EMBL" id="KIO51547.1"/>
    </source>
</evidence>
<feature type="transmembrane region" description="Helical" evidence="1">
    <location>
        <begin position="47"/>
        <end position="66"/>
    </location>
</feature>
<evidence type="ECO:0000256" key="1">
    <source>
        <dbReference type="SAM" id="Phobius"/>
    </source>
</evidence>
<feature type="transmembrane region" description="Helical" evidence="1">
    <location>
        <begin position="20"/>
        <end position="41"/>
    </location>
</feature>
<reference evidence="3 5" key="2">
    <citation type="submission" date="2016-11" db="EMBL/GenBank/DDBJ databases">
        <title>Whole genomes of Flavobacteriaceae.</title>
        <authorList>
            <person name="Stine C."/>
            <person name="Li C."/>
            <person name="Tadesse D."/>
        </authorList>
    </citation>
    <scope>NUCLEOTIDE SEQUENCE [LARGE SCALE GENOMIC DNA]</scope>
    <source>
        <strain evidence="3 5">ATCC 51468</strain>
    </source>
</reference>
<keyword evidence="1" id="KW-1133">Transmembrane helix</keyword>
<keyword evidence="1" id="KW-0812">Transmembrane</keyword>
<keyword evidence="5" id="KW-1185">Reference proteome</keyword>
<dbReference type="EMBL" id="MUGX01000016">
    <property type="protein sequence ID" value="OXA86448.1"/>
    <property type="molecule type" value="Genomic_DNA"/>
</dbReference>
<evidence type="ECO:0000313" key="4">
    <source>
        <dbReference type="Proteomes" id="UP000032061"/>
    </source>
</evidence>
<dbReference type="Proteomes" id="UP000032061">
    <property type="component" value="Unassembled WGS sequence"/>
</dbReference>
<name>A0A0D0F0W9_9FLAO</name>
<dbReference type="Proteomes" id="UP000198302">
    <property type="component" value="Unassembled WGS sequence"/>
</dbReference>
<dbReference type="AlphaFoldDB" id="A0A0D0F0W9"/>
<organism evidence="2 4">
    <name type="scientific">Flavobacterium hibernum</name>
    <dbReference type="NCBI Taxonomy" id="37752"/>
    <lineage>
        <taxon>Bacteria</taxon>
        <taxon>Pseudomonadati</taxon>
        <taxon>Bacteroidota</taxon>
        <taxon>Flavobacteriia</taxon>
        <taxon>Flavobacteriales</taxon>
        <taxon>Flavobacteriaceae</taxon>
        <taxon>Flavobacterium</taxon>
    </lineage>
</organism>
<evidence type="ECO:0000313" key="5">
    <source>
        <dbReference type="Proteomes" id="UP000198302"/>
    </source>
</evidence>
<gene>
    <name evidence="3" type="ORF">B0A73_13850</name>
    <name evidence="2" type="ORF">IW18_18080</name>
</gene>
<keyword evidence="1" id="KW-0472">Membrane</keyword>
<dbReference type="EMBL" id="JPRK01000015">
    <property type="protein sequence ID" value="KIO51547.1"/>
    <property type="molecule type" value="Genomic_DNA"/>
</dbReference>